<dbReference type="STRING" id="252246.SAMN05421799_101389"/>
<feature type="transmembrane region" description="Helical" evidence="1">
    <location>
        <begin position="37"/>
        <end position="60"/>
    </location>
</feature>
<feature type="domain" description="DUF218" evidence="2">
    <location>
        <begin position="76"/>
        <end position="249"/>
    </location>
</feature>
<keyword evidence="1" id="KW-0812">Transmembrane</keyword>
<organism evidence="3 4">
    <name type="scientific">Alicyclobacillus vulcanalis</name>
    <dbReference type="NCBI Taxonomy" id="252246"/>
    <lineage>
        <taxon>Bacteria</taxon>
        <taxon>Bacillati</taxon>
        <taxon>Bacillota</taxon>
        <taxon>Bacilli</taxon>
        <taxon>Bacillales</taxon>
        <taxon>Alicyclobacillaceae</taxon>
        <taxon>Alicyclobacillus</taxon>
    </lineage>
</organism>
<dbReference type="CDD" id="cd06259">
    <property type="entry name" value="YdcF-like"/>
    <property type="match status" value="1"/>
</dbReference>
<feature type="transmembrane region" description="Helical" evidence="1">
    <location>
        <begin position="12"/>
        <end position="30"/>
    </location>
</feature>
<reference evidence="4" key="1">
    <citation type="submission" date="2017-01" db="EMBL/GenBank/DDBJ databases">
        <authorList>
            <person name="Varghese N."/>
            <person name="Submissions S."/>
        </authorList>
    </citation>
    <scope>NUCLEOTIDE SEQUENCE [LARGE SCALE GENOMIC DNA]</scope>
    <source>
        <strain evidence="4">DSM 16176</strain>
    </source>
</reference>
<proteinExistence type="predicted"/>
<dbReference type="OrthoDB" id="9782395at2"/>
<keyword evidence="4" id="KW-1185">Reference proteome</keyword>
<keyword evidence="1" id="KW-0472">Membrane</keyword>
<evidence type="ECO:0000313" key="3">
    <source>
        <dbReference type="EMBL" id="SIS57414.1"/>
    </source>
</evidence>
<dbReference type="EMBL" id="FTOO01000001">
    <property type="protein sequence ID" value="SIS57414.1"/>
    <property type="molecule type" value="Genomic_DNA"/>
</dbReference>
<dbReference type="PANTHER" id="PTHR30336">
    <property type="entry name" value="INNER MEMBRANE PROTEIN, PROBABLE PERMEASE"/>
    <property type="match status" value="1"/>
</dbReference>
<sequence length="259" mass="27527">MLLMVKLFESLALPPGLFAGLSLLLAMLLARRHRGFAVALAAVALSFAALCTTAVGNALLAPLERLYAPAAHPKGDAIVVLGAGFSADTPDFADPTQTTGALYGDSAERVLAALALYRTLHLPIILSGGPLVQAGGRSYAFAYIAARDLALLGVPLRDLYVDPTSRTTEENAEHTALLLRRLHRAHPILVTSAYQMARAVMDFRREDISVVPYPVGYVANRIAASPGYAWLPTQAGLDESCTALHEDLGLLAARLHLHG</sequence>
<dbReference type="GO" id="GO:0043164">
    <property type="term" value="P:Gram-negative-bacterium-type cell wall biogenesis"/>
    <property type="evidence" value="ECO:0007669"/>
    <property type="project" value="TreeGrafter"/>
</dbReference>
<gene>
    <name evidence="3" type="ORF">SAMN05421799_101389</name>
</gene>
<dbReference type="RefSeq" id="WP_076344481.1">
    <property type="nucleotide sequence ID" value="NZ_FTOO01000001.1"/>
</dbReference>
<evidence type="ECO:0000259" key="2">
    <source>
        <dbReference type="Pfam" id="PF02698"/>
    </source>
</evidence>
<dbReference type="Gene3D" id="3.40.50.620">
    <property type="entry name" value="HUPs"/>
    <property type="match status" value="1"/>
</dbReference>
<evidence type="ECO:0000313" key="4">
    <source>
        <dbReference type="Proteomes" id="UP000186156"/>
    </source>
</evidence>
<dbReference type="PANTHER" id="PTHR30336:SF4">
    <property type="entry name" value="ENVELOPE BIOGENESIS FACTOR ELYC"/>
    <property type="match status" value="1"/>
</dbReference>
<dbReference type="GO" id="GO:0000270">
    <property type="term" value="P:peptidoglycan metabolic process"/>
    <property type="evidence" value="ECO:0007669"/>
    <property type="project" value="TreeGrafter"/>
</dbReference>
<name>A0A1N7K7L5_9BACL</name>
<dbReference type="Pfam" id="PF02698">
    <property type="entry name" value="DUF218"/>
    <property type="match status" value="1"/>
</dbReference>
<accession>A0A1N7K7L5</accession>
<evidence type="ECO:0000256" key="1">
    <source>
        <dbReference type="SAM" id="Phobius"/>
    </source>
</evidence>
<dbReference type="InterPro" id="IPR051599">
    <property type="entry name" value="Cell_Envelope_Assoc"/>
</dbReference>
<dbReference type="Proteomes" id="UP000186156">
    <property type="component" value="Unassembled WGS sequence"/>
</dbReference>
<dbReference type="InterPro" id="IPR003848">
    <property type="entry name" value="DUF218"/>
</dbReference>
<dbReference type="AlphaFoldDB" id="A0A1N7K7L5"/>
<keyword evidence="1" id="KW-1133">Transmembrane helix</keyword>
<protein>
    <submittedName>
        <fullName evidence="3">Uncharacterized SAM-binding protein YcdF, DUF218 family</fullName>
    </submittedName>
</protein>
<dbReference type="GO" id="GO:0005886">
    <property type="term" value="C:plasma membrane"/>
    <property type="evidence" value="ECO:0007669"/>
    <property type="project" value="TreeGrafter"/>
</dbReference>
<dbReference type="InterPro" id="IPR014729">
    <property type="entry name" value="Rossmann-like_a/b/a_fold"/>
</dbReference>